<proteinExistence type="predicted"/>
<dbReference type="AlphaFoldDB" id="A0A8H6WS10"/>
<dbReference type="EMBL" id="JACAZI010000034">
    <property type="protein sequence ID" value="KAF7328814.1"/>
    <property type="molecule type" value="Genomic_DNA"/>
</dbReference>
<gene>
    <name evidence="1" type="ORF">MVEN_02510300</name>
</gene>
<evidence type="ECO:0000313" key="1">
    <source>
        <dbReference type="EMBL" id="KAF7328814.1"/>
    </source>
</evidence>
<evidence type="ECO:0000313" key="2">
    <source>
        <dbReference type="Proteomes" id="UP000620124"/>
    </source>
</evidence>
<evidence type="ECO:0008006" key="3">
    <source>
        <dbReference type="Google" id="ProtNLM"/>
    </source>
</evidence>
<dbReference type="SUPFAM" id="SSF52047">
    <property type="entry name" value="RNI-like"/>
    <property type="match status" value="1"/>
</dbReference>
<dbReference type="OrthoDB" id="3056337at2759"/>
<comment type="caution">
    <text evidence="1">The sequence shown here is derived from an EMBL/GenBank/DDBJ whole genome shotgun (WGS) entry which is preliminary data.</text>
</comment>
<accession>A0A8H6WS10</accession>
<reference evidence="1" key="1">
    <citation type="submission" date="2020-05" db="EMBL/GenBank/DDBJ databases">
        <title>Mycena genomes resolve the evolution of fungal bioluminescence.</title>
        <authorList>
            <person name="Tsai I.J."/>
        </authorList>
    </citation>
    <scope>NUCLEOTIDE SEQUENCE</scope>
    <source>
        <strain evidence="1">CCC161011</strain>
    </source>
</reference>
<organism evidence="1 2">
    <name type="scientific">Mycena venus</name>
    <dbReference type="NCBI Taxonomy" id="2733690"/>
    <lineage>
        <taxon>Eukaryota</taxon>
        <taxon>Fungi</taxon>
        <taxon>Dikarya</taxon>
        <taxon>Basidiomycota</taxon>
        <taxon>Agaricomycotina</taxon>
        <taxon>Agaricomycetes</taxon>
        <taxon>Agaricomycetidae</taxon>
        <taxon>Agaricales</taxon>
        <taxon>Marasmiineae</taxon>
        <taxon>Mycenaceae</taxon>
        <taxon>Mycena</taxon>
    </lineage>
</organism>
<keyword evidence="2" id="KW-1185">Reference proteome</keyword>
<dbReference type="Gene3D" id="3.80.10.10">
    <property type="entry name" value="Ribonuclease Inhibitor"/>
    <property type="match status" value="1"/>
</dbReference>
<protein>
    <recommendedName>
        <fullName evidence="3">F-box domain-containing protein</fullName>
    </recommendedName>
</protein>
<dbReference type="Proteomes" id="UP000620124">
    <property type="component" value="Unassembled WGS sequence"/>
</dbReference>
<dbReference type="InterPro" id="IPR032675">
    <property type="entry name" value="LRR_dom_sf"/>
</dbReference>
<sequence length="406" mass="45483">MKDVSFGASSTPCAIRLLASLLKSRPKFSFNLSLQDSRSAERFIPPMLLLNICTAWSAIALSTPTLWSALHITSPGFEKLLPIWIERARNRPLSIFLDANVDKRVAAIFWRQQLRLKHLEIEIEGDDGDDTRVDLFGGVAPGPLPLLETLAFRGSDSEREVSGHQILELLRLAPNLVECILDSIHPVCDLETITEVLPIPTLRRLMFGVHGRYSDSDDDLLEYLTLPALQTLHLSMRYASVDDLFSFLERSSPPLQDLIIGDGWQLIDFGQLPKCLSLIPSLTQFELWGEYSCAVLVADFLPALTDSSLLPNLLSFTLHFYASQITHLFWKTLLRVLSARRTQLQTLNIELKDDINGLDSVMPIEHILDAFRGLVAEGMQIYVGAGEVKSNLIFSTPPMKQNRCST</sequence>
<name>A0A8H6WS10_9AGAR</name>